<evidence type="ECO:0000313" key="1">
    <source>
        <dbReference type="EMBL" id="CAF4520436.1"/>
    </source>
</evidence>
<protein>
    <submittedName>
        <fullName evidence="1">Uncharacterized protein</fullName>
    </submittedName>
</protein>
<dbReference type="AlphaFoldDB" id="A0A8S2XYA3"/>
<organism evidence="1 2">
    <name type="scientific">Rotaria magnacalcarata</name>
    <dbReference type="NCBI Taxonomy" id="392030"/>
    <lineage>
        <taxon>Eukaryota</taxon>
        <taxon>Metazoa</taxon>
        <taxon>Spiralia</taxon>
        <taxon>Gnathifera</taxon>
        <taxon>Rotifera</taxon>
        <taxon>Eurotatoria</taxon>
        <taxon>Bdelloidea</taxon>
        <taxon>Philodinida</taxon>
        <taxon>Philodinidae</taxon>
        <taxon>Rotaria</taxon>
    </lineage>
</organism>
<dbReference type="EMBL" id="CAJOBH010081731">
    <property type="protein sequence ID" value="CAF4520436.1"/>
    <property type="molecule type" value="Genomic_DNA"/>
</dbReference>
<accession>A0A8S2XYA3</accession>
<reference evidence="1" key="1">
    <citation type="submission" date="2021-02" db="EMBL/GenBank/DDBJ databases">
        <authorList>
            <person name="Nowell W R."/>
        </authorList>
    </citation>
    <scope>NUCLEOTIDE SEQUENCE</scope>
</reference>
<proteinExistence type="predicted"/>
<gene>
    <name evidence="1" type="ORF">BYL167_LOCUS36887</name>
</gene>
<comment type="caution">
    <text evidence="1">The sequence shown here is derived from an EMBL/GenBank/DDBJ whole genome shotgun (WGS) entry which is preliminary data.</text>
</comment>
<feature type="non-terminal residue" evidence="1">
    <location>
        <position position="1"/>
    </location>
</feature>
<evidence type="ECO:0000313" key="2">
    <source>
        <dbReference type="Proteomes" id="UP000681967"/>
    </source>
</evidence>
<sequence>LHIKLDKFADCLYLLDGRFDSLENVFLDICQISTPEIVVNNKKELPKLKAFSLYSNRPTFQYNELIVPFLHRMVNLEELDLHLVVHFYSLSNEDCQHSFNDFKNNKIISCVDYFPDFKHGQCHIYSYPYRAKTYEYITNNFPGGLFKYIREVSLYDDRLFEHEFFVKIAESFPFMEQLTIYNRKPQKNKFYEQPNYDNQHLSPIQYSYLSVLELFSAHDDYVEQFLLDIKTSLIRTVNLQVLTSTLDRVTHSFTRDATRINCRKLFSIYVPRNISISTQLKDYFPHTKICTNSILTCSRNGPPL</sequence>
<name>A0A8S2XYA3_9BILA</name>
<dbReference type="Proteomes" id="UP000681967">
    <property type="component" value="Unassembled WGS sequence"/>
</dbReference>